<dbReference type="PANTHER" id="PTHR45632:SF3">
    <property type="entry name" value="KELCH-LIKE PROTEIN 32"/>
    <property type="match status" value="1"/>
</dbReference>
<sequence>MKVWSVGNGTSNNDLIGACIPRIACDFERLVSGQFFLQRVGVEQLQLLLQSPWICDQNEVTKFKALCVWLNSSSLNFERTKREKDFDRLLELINAKKLPRDVVIETWVELPPMPTPRYATGAAHIPGVGDLVVGGWTDTGDDIPAVDNAEIFLTNSSPLGHAGSWCEIAHMLHSRAYPKAEFFNGNVYVAGDCEDSTSSVEMLSLFSEGPPQWTEVINASFSTDSMISFKGSLLFAKSRCLKGICHFVATNASIVNSKEVWIIAARKLQFIIGPRGKTDDFLIEVNMVYTKTKRSRGYGQMQRGSYEVRHSNSIEEVKVQTPH</sequence>
<dbReference type="Gene3D" id="1.25.40.420">
    <property type="match status" value="1"/>
</dbReference>
<evidence type="ECO:0000259" key="3">
    <source>
        <dbReference type="Pfam" id="PF07707"/>
    </source>
</evidence>
<protein>
    <submittedName>
        <fullName evidence="6">BACK domain-containing protein</fullName>
    </submittedName>
</protein>
<feature type="domain" description="BACK" evidence="3">
    <location>
        <begin position="6"/>
        <end position="105"/>
    </location>
</feature>
<keyword evidence="5" id="KW-1185">Reference proteome</keyword>
<dbReference type="Pfam" id="PF07707">
    <property type="entry name" value="BACK"/>
    <property type="match status" value="1"/>
</dbReference>
<accession>A0A0R3TVP1</accession>
<evidence type="ECO:0000313" key="6">
    <source>
        <dbReference type="WBParaSite" id="HNAJ_0001189901-mRNA-1"/>
    </source>
</evidence>
<gene>
    <name evidence="4" type="ORF">HNAJ_LOCUS11888</name>
</gene>
<keyword evidence="1" id="KW-0880">Kelch repeat</keyword>
<dbReference type="InterPro" id="IPR015915">
    <property type="entry name" value="Kelch-typ_b-propeller"/>
</dbReference>
<proteinExistence type="predicted"/>
<dbReference type="EMBL" id="UZAE01013861">
    <property type="protein sequence ID" value="VDO11622.1"/>
    <property type="molecule type" value="Genomic_DNA"/>
</dbReference>
<dbReference type="InterPro" id="IPR011705">
    <property type="entry name" value="BACK"/>
</dbReference>
<dbReference type="PANTHER" id="PTHR45632">
    <property type="entry name" value="LD33804P"/>
    <property type="match status" value="1"/>
</dbReference>
<reference evidence="4 5" key="2">
    <citation type="submission" date="2018-11" db="EMBL/GenBank/DDBJ databases">
        <authorList>
            <consortium name="Pathogen Informatics"/>
        </authorList>
    </citation>
    <scope>NUCLEOTIDE SEQUENCE [LARGE SCALE GENOMIC DNA]</scope>
</reference>
<dbReference type="InterPro" id="IPR037293">
    <property type="entry name" value="Gal_Oxidase_central_sf"/>
</dbReference>
<evidence type="ECO:0000313" key="4">
    <source>
        <dbReference type="EMBL" id="VDO11622.1"/>
    </source>
</evidence>
<evidence type="ECO:0000313" key="5">
    <source>
        <dbReference type="Proteomes" id="UP000278807"/>
    </source>
</evidence>
<organism evidence="6">
    <name type="scientific">Rodentolepis nana</name>
    <name type="common">Dwarf tapeworm</name>
    <name type="synonym">Hymenolepis nana</name>
    <dbReference type="NCBI Taxonomy" id="102285"/>
    <lineage>
        <taxon>Eukaryota</taxon>
        <taxon>Metazoa</taxon>
        <taxon>Spiralia</taxon>
        <taxon>Lophotrochozoa</taxon>
        <taxon>Platyhelminthes</taxon>
        <taxon>Cestoda</taxon>
        <taxon>Eucestoda</taxon>
        <taxon>Cyclophyllidea</taxon>
        <taxon>Hymenolepididae</taxon>
        <taxon>Rodentolepis</taxon>
    </lineage>
</organism>
<dbReference type="WBParaSite" id="HNAJ_0001189901-mRNA-1">
    <property type="protein sequence ID" value="HNAJ_0001189901-mRNA-1"/>
    <property type="gene ID" value="HNAJ_0001189901"/>
</dbReference>
<evidence type="ECO:0000256" key="1">
    <source>
        <dbReference type="ARBA" id="ARBA00022441"/>
    </source>
</evidence>
<keyword evidence="2" id="KW-0677">Repeat</keyword>
<dbReference type="Gene3D" id="2.130.10.80">
    <property type="entry name" value="Galactose oxidase/kelch, beta-propeller"/>
    <property type="match status" value="1"/>
</dbReference>
<dbReference type="Proteomes" id="UP000278807">
    <property type="component" value="Unassembled WGS sequence"/>
</dbReference>
<name>A0A0R3TVP1_RODNA</name>
<dbReference type="SUPFAM" id="SSF117281">
    <property type="entry name" value="Kelch motif"/>
    <property type="match status" value="1"/>
</dbReference>
<evidence type="ECO:0000256" key="2">
    <source>
        <dbReference type="ARBA" id="ARBA00022737"/>
    </source>
</evidence>
<dbReference type="OrthoDB" id="6253194at2759"/>
<reference evidence="6" key="1">
    <citation type="submission" date="2017-02" db="UniProtKB">
        <authorList>
            <consortium name="WormBaseParasite"/>
        </authorList>
    </citation>
    <scope>IDENTIFICATION</scope>
</reference>
<dbReference type="AlphaFoldDB" id="A0A0R3TVP1"/>